<dbReference type="EMBL" id="MU001638">
    <property type="protein sequence ID" value="KAF2480956.1"/>
    <property type="molecule type" value="Genomic_DNA"/>
</dbReference>
<evidence type="ECO:0000313" key="2">
    <source>
        <dbReference type="EMBL" id="KAF2480956.1"/>
    </source>
</evidence>
<feature type="compositionally biased region" description="Basic and acidic residues" evidence="1">
    <location>
        <begin position="121"/>
        <end position="138"/>
    </location>
</feature>
<proteinExistence type="predicted"/>
<organism evidence="2 3">
    <name type="scientific">Neohortaea acidophila</name>
    <dbReference type="NCBI Taxonomy" id="245834"/>
    <lineage>
        <taxon>Eukaryota</taxon>
        <taxon>Fungi</taxon>
        <taxon>Dikarya</taxon>
        <taxon>Ascomycota</taxon>
        <taxon>Pezizomycotina</taxon>
        <taxon>Dothideomycetes</taxon>
        <taxon>Dothideomycetidae</taxon>
        <taxon>Mycosphaerellales</taxon>
        <taxon>Teratosphaeriaceae</taxon>
        <taxon>Neohortaea</taxon>
    </lineage>
</organism>
<dbReference type="GeneID" id="54470899"/>
<dbReference type="Proteomes" id="UP000799767">
    <property type="component" value="Unassembled WGS sequence"/>
</dbReference>
<sequence length="138" mass="14863">MRPTHGGRMSRLLVRLLAAASILPTLPVSWPLSLHLGEPSAAIARPLKRSGTQTPSEQHGPGRLLAAPFASCLLILPPHPASSSCLLILPPHPASPICLPNLPLPQVSRRDCAQDGADDYNSSRERAKLPRDLPSHYR</sequence>
<protein>
    <submittedName>
        <fullName evidence="2">Uncharacterized protein</fullName>
    </submittedName>
</protein>
<evidence type="ECO:0000313" key="3">
    <source>
        <dbReference type="Proteomes" id="UP000799767"/>
    </source>
</evidence>
<evidence type="ECO:0000256" key="1">
    <source>
        <dbReference type="SAM" id="MobiDB-lite"/>
    </source>
</evidence>
<reference evidence="2" key="1">
    <citation type="journal article" date="2020" name="Stud. Mycol.">
        <title>101 Dothideomycetes genomes: a test case for predicting lifestyles and emergence of pathogens.</title>
        <authorList>
            <person name="Haridas S."/>
            <person name="Albert R."/>
            <person name="Binder M."/>
            <person name="Bloem J."/>
            <person name="Labutti K."/>
            <person name="Salamov A."/>
            <person name="Andreopoulos B."/>
            <person name="Baker S."/>
            <person name="Barry K."/>
            <person name="Bills G."/>
            <person name="Bluhm B."/>
            <person name="Cannon C."/>
            <person name="Castanera R."/>
            <person name="Culley D."/>
            <person name="Daum C."/>
            <person name="Ezra D."/>
            <person name="Gonzalez J."/>
            <person name="Henrissat B."/>
            <person name="Kuo A."/>
            <person name="Liang C."/>
            <person name="Lipzen A."/>
            <person name="Lutzoni F."/>
            <person name="Magnuson J."/>
            <person name="Mondo S."/>
            <person name="Nolan M."/>
            <person name="Ohm R."/>
            <person name="Pangilinan J."/>
            <person name="Park H.-J."/>
            <person name="Ramirez L."/>
            <person name="Alfaro M."/>
            <person name="Sun H."/>
            <person name="Tritt A."/>
            <person name="Yoshinaga Y."/>
            <person name="Zwiers L.-H."/>
            <person name="Turgeon B."/>
            <person name="Goodwin S."/>
            <person name="Spatafora J."/>
            <person name="Crous P."/>
            <person name="Grigoriev I."/>
        </authorList>
    </citation>
    <scope>NUCLEOTIDE SEQUENCE</scope>
    <source>
        <strain evidence="2">CBS 113389</strain>
    </source>
</reference>
<accession>A0A6A6PMB7</accession>
<keyword evidence="3" id="KW-1185">Reference proteome</keyword>
<gene>
    <name evidence="2" type="ORF">BDY17DRAFT_179729</name>
</gene>
<name>A0A6A6PMB7_9PEZI</name>
<feature type="region of interest" description="Disordered" evidence="1">
    <location>
        <begin position="111"/>
        <end position="138"/>
    </location>
</feature>
<dbReference type="AlphaFoldDB" id="A0A6A6PMB7"/>
<dbReference type="RefSeq" id="XP_033587526.1">
    <property type="nucleotide sequence ID" value="XM_033729897.1"/>
</dbReference>